<dbReference type="NCBIfam" id="NF008299">
    <property type="entry name" value="PRK11087.1"/>
    <property type="match status" value="1"/>
</dbReference>
<proteinExistence type="predicted"/>
<gene>
    <name evidence="2" type="ORF">VIN01S_32220</name>
</gene>
<keyword evidence="1" id="KW-0732">Signal</keyword>
<keyword evidence="3" id="KW-1185">Reference proteome</keyword>
<dbReference type="AlphaFoldDB" id="A0A4Y3HZI3"/>
<evidence type="ECO:0000313" key="3">
    <source>
        <dbReference type="Proteomes" id="UP000318717"/>
    </source>
</evidence>
<reference evidence="2 3" key="1">
    <citation type="submission" date="2019-06" db="EMBL/GenBank/DDBJ databases">
        <title>Whole genome shotgun sequence of Vibrio inusitatus NBRC 102082.</title>
        <authorList>
            <person name="Hosoyama A."/>
            <person name="Uohara A."/>
            <person name="Ohji S."/>
            <person name="Ichikawa N."/>
        </authorList>
    </citation>
    <scope>NUCLEOTIDE SEQUENCE [LARGE SCALE GENOMIC DNA]</scope>
    <source>
        <strain evidence="2 3">NBRC 102082</strain>
    </source>
</reference>
<dbReference type="GO" id="GO:0006974">
    <property type="term" value="P:DNA damage response"/>
    <property type="evidence" value="ECO:0007669"/>
    <property type="project" value="TreeGrafter"/>
</dbReference>
<evidence type="ECO:0000313" key="2">
    <source>
        <dbReference type="EMBL" id="GEA52418.1"/>
    </source>
</evidence>
<evidence type="ECO:0000256" key="1">
    <source>
        <dbReference type="SAM" id="SignalP"/>
    </source>
</evidence>
<dbReference type="InterPro" id="IPR052022">
    <property type="entry name" value="26kDa_periplasmic_antigen"/>
</dbReference>
<dbReference type="RefSeq" id="WP_141346860.1">
    <property type="nucleotide sequence ID" value="NZ_BJLF01000019.1"/>
</dbReference>
<organism evidence="2 3">
    <name type="scientific">Vibrio inusitatus NBRC 102082</name>
    <dbReference type="NCBI Taxonomy" id="1219070"/>
    <lineage>
        <taxon>Bacteria</taxon>
        <taxon>Pseudomonadati</taxon>
        <taxon>Pseudomonadota</taxon>
        <taxon>Gammaproteobacteria</taxon>
        <taxon>Vibrionales</taxon>
        <taxon>Vibrionaceae</taxon>
        <taxon>Vibrio</taxon>
    </lineage>
</organism>
<feature type="signal peptide" evidence="1">
    <location>
        <begin position="1"/>
        <end position="21"/>
    </location>
</feature>
<dbReference type="PANTHER" id="PTHR34387">
    <property type="entry name" value="SLR1258 PROTEIN"/>
    <property type="match status" value="1"/>
</dbReference>
<accession>A0A4Y3HZI3</accession>
<comment type="caution">
    <text evidence="2">The sequence shown here is derived from an EMBL/GenBank/DDBJ whole genome shotgun (WGS) entry which is preliminary data.</text>
</comment>
<dbReference type="OrthoDB" id="5985609at2"/>
<dbReference type="Proteomes" id="UP000318717">
    <property type="component" value="Unassembled WGS sequence"/>
</dbReference>
<protein>
    <submittedName>
        <fullName evidence="2">Oxidative stress defense protein</fullName>
    </submittedName>
</protein>
<dbReference type="Pfam" id="PF04402">
    <property type="entry name" value="SIMPL"/>
    <property type="match status" value="1"/>
</dbReference>
<dbReference type="Gene3D" id="3.30.70.2970">
    <property type="entry name" value="Protein of unknown function (DUF541), domain 2"/>
    <property type="match status" value="1"/>
</dbReference>
<dbReference type="EMBL" id="BJLF01000019">
    <property type="protein sequence ID" value="GEA52418.1"/>
    <property type="molecule type" value="Genomic_DNA"/>
</dbReference>
<feature type="chain" id="PRO_5021286256" evidence="1">
    <location>
        <begin position="22"/>
        <end position="230"/>
    </location>
</feature>
<dbReference type="PANTHER" id="PTHR34387:SF1">
    <property type="entry name" value="PERIPLASMIC IMMUNOGENIC PROTEIN"/>
    <property type="match status" value="1"/>
</dbReference>
<name>A0A4Y3HZI3_9VIBR</name>
<dbReference type="Gene3D" id="3.30.110.170">
    <property type="entry name" value="Protein of unknown function (DUF541), domain 1"/>
    <property type="match status" value="1"/>
</dbReference>
<dbReference type="InterPro" id="IPR007497">
    <property type="entry name" value="SIMPL/DUF541"/>
</dbReference>
<sequence length="230" mass="25400">MKMVKLMFGALLSIWAISAQAQSFDFPHLSTTGYGEVLAEPDMAEFSVQVVAIKDSAEEAKSQVDSVVDEFLASLQGAGLSREDIQSGNIQLMPQMHYPKNAKPEQKGYRASRQVRVTVEELVSLPKLLDVALESGINRIDQVQLSVKDPSKYQAIARSEAIKDAQAKAKSVAEGFEKALDGVWQVNYQSPQARPMLSKTMAMDASERSNSYQDATIVIKDRVQVVYKLK</sequence>